<accession>A0AB39VYS6</accession>
<protein>
    <recommendedName>
        <fullName evidence="2">Collagen-like protein</fullName>
    </recommendedName>
</protein>
<gene>
    <name evidence="1" type="ORF">AB3G34_10040</name>
</gene>
<dbReference type="RefSeq" id="WP_367771429.1">
    <property type="nucleotide sequence ID" value="NZ_CP165625.1"/>
</dbReference>
<sequence length="176" mass="19395">MKKISTLLAVIGMIVISSCSGPQGPPGYDGLDGQNGADGLISEVFELKNVNFAYNATDGYTIYRALNPQIYSSDVILIYRMTGTIDSTTPIWQLIPRTLFLPQGELDYDFDFSKEDFTIYAGGNYDLSLTPSYINNQTFRVVIVPGSFSASVNKNNYADVMAALNINESQVQQINF</sequence>
<evidence type="ECO:0008006" key="2">
    <source>
        <dbReference type="Google" id="ProtNLM"/>
    </source>
</evidence>
<dbReference type="PROSITE" id="PS51257">
    <property type="entry name" value="PROKAR_LIPOPROTEIN"/>
    <property type="match status" value="1"/>
</dbReference>
<dbReference type="EMBL" id="CP165625">
    <property type="protein sequence ID" value="XDU94236.1"/>
    <property type="molecule type" value="Genomic_DNA"/>
</dbReference>
<proteinExistence type="predicted"/>
<evidence type="ECO:0000313" key="1">
    <source>
        <dbReference type="EMBL" id="XDU94236.1"/>
    </source>
</evidence>
<reference evidence="1" key="1">
    <citation type="submission" date="2024-07" db="EMBL/GenBank/DDBJ databases">
        <authorList>
            <person name="Biller S.J."/>
        </authorList>
    </citation>
    <scope>NUCLEOTIDE SEQUENCE</scope>
    <source>
        <strain evidence="1">WC2409</strain>
    </source>
</reference>
<dbReference type="AlphaFoldDB" id="A0AB39VYS6"/>
<name>A0AB39VYS6_9FLAO</name>
<organism evidence="1">
    <name type="scientific">Flavobacterium sp. WC2409</name>
    <dbReference type="NCBI Taxonomy" id="3234139"/>
    <lineage>
        <taxon>Bacteria</taxon>
        <taxon>Pseudomonadati</taxon>
        <taxon>Bacteroidota</taxon>
        <taxon>Flavobacteriia</taxon>
        <taxon>Flavobacteriales</taxon>
        <taxon>Flavobacteriaceae</taxon>
        <taxon>Flavobacterium</taxon>
    </lineage>
</organism>